<keyword evidence="6" id="KW-1185">Reference proteome</keyword>
<evidence type="ECO:0000259" key="4">
    <source>
        <dbReference type="Pfam" id="PF02705"/>
    </source>
</evidence>
<dbReference type="OrthoDB" id="1696511at2759"/>
<evidence type="ECO:0000256" key="2">
    <source>
        <dbReference type="ARBA" id="ARBA00008440"/>
    </source>
</evidence>
<proteinExistence type="inferred from homology"/>
<evidence type="ECO:0000256" key="1">
    <source>
        <dbReference type="ARBA" id="ARBA00004651"/>
    </source>
</evidence>
<reference evidence="5" key="1">
    <citation type="submission" date="2022-11" db="EMBL/GenBank/DDBJ databases">
        <authorList>
            <person name="Hyden B.L."/>
            <person name="Feng K."/>
            <person name="Yates T."/>
            <person name="Jawdy S."/>
            <person name="Smart L.B."/>
            <person name="Muchero W."/>
        </authorList>
    </citation>
    <scope>NUCLEOTIDE SEQUENCE</scope>
    <source>
        <tissue evidence="5">Shoot tip</tissue>
    </source>
</reference>
<feature type="domain" description="K+ potassium transporter integral membrane" evidence="4">
    <location>
        <begin position="38"/>
        <end position="205"/>
    </location>
</feature>
<dbReference type="Proteomes" id="UP001151532">
    <property type="component" value="Chromosome 19"/>
</dbReference>
<comment type="subcellular location">
    <subcellularLocation>
        <location evidence="1">Cell membrane</location>
        <topology evidence="1">Multi-pass membrane protein</topology>
    </subcellularLocation>
</comment>
<gene>
    <name evidence="5" type="ORF">OIU79_030818</name>
</gene>
<name>A0A9Q0ZRZ7_SALPP</name>
<evidence type="ECO:0000313" key="6">
    <source>
        <dbReference type="Proteomes" id="UP001151532"/>
    </source>
</evidence>
<dbReference type="GO" id="GO:0015079">
    <property type="term" value="F:potassium ion transmembrane transporter activity"/>
    <property type="evidence" value="ECO:0007669"/>
    <property type="project" value="InterPro"/>
</dbReference>
<feature type="transmembrane region" description="Helical" evidence="3">
    <location>
        <begin position="75"/>
        <end position="96"/>
    </location>
</feature>
<dbReference type="EMBL" id="JAPFFK010000009">
    <property type="protein sequence ID" value="KAJ6744551.1"/>
    <property type="molecule type" value="Genomic_DNA"/>
</dbReference>
<dbReference type="PANTHER" id="PTHR30540">
    <property type="entry name" value="OSMOTIC STRESS POTASSIUM TRANSPORTER"/>
    <property type="match status" value="1"/>
</dbReference>
<keyword evidence="3" id="KW-0472">Membrane</keyword>
<comment type="similarity">
    <text evidence="2">Belongs to the HAK/KUP transporter (TC 2.A.72.3) family.</text>
</comment>
<protein>
    <submittedName>
        <fullName evidence="5">OSMOTIC STRESS POTASSIUM TRANSPORTER</fullName>
    </submittedName>
</protein>
<dbReference type="PANTHER" id="PTHR30540:SF6">
    <property type="entry name" value="POTASSIUM TRANSPORTER 2"/>
    <property type="match status" value="1"/>
</dbReference>
<evidence type="ECO:0000313" key="5">
    <source>
        <dbReference type="EMBL" id="KAJ6744551.1"/>
    </source>
</evidence>
<dbReference type="Pfam" id="PF02705">
    <property type="entry name" value="K_trans"/>
    <property type="match status" value="1"/>
</dbReference>
<keyword evidence="3" id="KW-1133">Transmembrane helix</keyword>
<reference evidence="5" key="2">
    <citation type="journal article" date="2023" name="Int. J. Mol. Sci.">
        <title>De Novo Assembly and Annotation of 11 Diverse Shrub Willow (Salix) Genomes Reveals Novel Gene Organization in Sex-Linked Regions.</title>
        <authorList>
            <person name="Hyden B."/>
            <person name="Feng K."/>
            <person name="Yates T.B."/>
            <person name="Jawdy S."/>
            <person name="Cereghino C."/>
            <person name="Smart L.B."/>
            <person name="Muchero W."/>
        </authorList>
    </citation>
    <scope>NUCLEOTIDE SEQUENCE</scope>
    <source>
        <tissue evidence="5">Shoot tip</tissue>
    </source>
</reference>
<sequence>MDLGHGKCWDSSKPHDLPKSGVSEIALQKDSWKTLFLLAYQSLGVVYGDLSTSPLYVYKSTFAEDIQHSDTNEEIFGVLSFVFWTLTLVPLFKYVFVVLRADDNGEGGTFALYSLICRHANVSLLPNRQVADEALSTYKLENGPEKKNSSIIKMYLEKHRCLHTALLILVLLGTCMVIGDGILTPAISVFSAVSGLELSMSDNHHQCKLLS</sequence>
<dbReference type="InterPro" id="IPR053951">
    <property type="entry name" value="K_trans_N"/>
</dbReference>
<dbReference type="InterPro" id="IPR003855">
    <property type="entry name" value="K+_transporter"/>
</dbReference>
<accession>A0A9Q0ZRZ7</accession>
<organism evidence="5 6">
    <name type="scientific">Salix purpurea</name>
    <name type="common">Purple osier willow</name>
    <dbReference type="NCBI Taxonomy" id="77065"/>
    <lineage>
        <taxon>Eukaryota</taxon>
        <taxon>Viridiplantae</taxon>
        <taxon>Streptophyta</taxon>
        <taxon>Embryophyta</taxon>
        <taxon>Tracheophyta</taxon>
        <taxon>Spermatophyta</taxon>
        <taxon>Magnoliopsida</taxon>
        <taxon>eudicotyledons</taxon>
        <taxon>Gunneridae</taxon>
        <taxon>Pentapetalae</taxon>
        <taxon>rosids</taxon>
        <taxon>fabids</taxon>
        <taxon>Malpighiales</taxon>
        <taxon>Salicaceae</taxon>
        <taxon>Saliceae</taxon>
        <taxon>Salix</taxon>
    </lineage>
</organism>
<feature type="transmembrane region" description="Helical" evidence="3">
    <location>
        <begin position="164"/>
        <end position="193"/>
    </location>
</feature>
<evidence type="ECO:0000256" key="3">
    <source>
        <dbReference type="SAM" id="Phobius"/>
    </source>
</evidence>
<comment type="caution">
    <text evidence="5">The sequence shown here is derived from an EMBL/GenBank/DDBJ whole genome shotgun (WGS) entry which is preliminary data.</text>
</comment>
<keyword evidence="3" id="KW-0812">Transmembrane</keyword>
<dbReference type="AlphaFoldDB" id="A0A9Q0ZRZ7"/>
<dbReference type="GO" id="GO:0005886">
    <property type="term" value="C:plasma membrane"/>
    <property type="evidence" value="ECO:0007669"/>
    <property type="project" value="UniProtKB-SubCell"/>
</dbReference>